<feature type="region of interest" description="Disordered" evidence="1">
    <location>
        <begin position="51"/>
        <end position="99"/>
    </location>
</feature>
<evidence type="ECO:0000256" key="2">
    <source>
        <dbReference type="SAM" id="Phobius"/>
    </source>
</evidence>
<keyword evidence="2" id="KW-0812">Transmembrane</keyword>
<evidence type="ECO:0000313" key="3">
    <source>
        <dbReference type="EMBL" id="MBD2864451.1"/>
    </source>
</evidence>
<comment type="caution">
    <text evidence="3">The sequence shown here is derived from an EMBL/GenBank/DDBJ whole genome shotgun (WGS) entry which is preliminary data.</text>
</comment>
<dbReference type="Proteomes" id="UP000639396">
    <property type="component" value="Unassembled WGS sequence"/>
</dbReference>
<dbReference type="AlphaFoldDB" id="A0A927H0T9"/>
<keyword evidence="2" id="KW-1133">Transmembrane helix</keyword>
<evidence type="ECO:0000313" key="4">
    <source>
        <dbReference type="Proteomes" id="UP000639396"/>
    </source>
</evidence>
<feature type="compositionally biased region" description="Basic residues" evidence="1">
    <location>
        <begin position="68"/>
        <end position="78"/>
    </location>
</feature>
<sequence length="99" mass="11419">MKRRMDPLFIVLIVLMAVGIIYSLKDNPFNLVVAAIIFGGVFLLYKFPPARWRKSQSRKPAPPSSSRSKPKTKKKHVPFRVIQGNKRDDDDTDKPHTYH</sequence>
<gene>
    <name evidence="3" type="ORF">IDH45_20905</name>
</gene>
<keyword evidence="2" id="KW-0472">Membrane</keyword>
<name>A0A927H0T9_9BACL</name>
<evidence type="ECO:0000256" key="1">
    <source>
        <dbReference type="SAM" id="MobiDB-lite"/>
    </source>
</evidence>
<proteinExistence type="predicted"/>
<keyword evidence="4" id="KW-1185">Reference proteome</keyword>
<feature type="transmembrane region" description="Helical" evidence="2">
    <location>
        <begin position="7"/>
        <end position="24"/>
    </location>
</feature>
<protein>
    <submittedName>
        <fullName evidence="3">Uncharacterized protein</fullName>
    </submittedName>
</protein>
<accession>A0A927H0T9</accession>
<feature type="compositionally biased region" description="Basic and acidic residues" evidence="1">
    <location>
        <begin position="85"/>
        <end position="99"/>
    </location>
</feature>
<organism evidence="3 4">
    <name type="scientific">Paenibacillus oceani</name>
    <dbReference type="NCBI Taxonomy" id="2772510"/>
    <lineage>
        <taxon>Bacteria</taxon>
        <taxon>Bacillati</taxon>
        <taxon>Bacillota</taxon>
        <taxon>Bacilli</taxon>
        <taxon>Bacillales</taxon>
        <taxon>Paenibacillaceae</taxon>
        <taxon>Paenibacillus</taxon>
    </lineage>
</organism>
<dbReference type="RefSeq" id="WP_190930076.1">
    <property type="nucleotide sequence ID" value="NZ_JACXJA010000029.1"/>
</dbReference>
<feature type="transmembrane region" description="Helical" evidence="2">
    <location>
        <begin position="30"/>
        <end position="48"/>
    </location>
</feature>
<reference evidence="3" key="1">
    <citation type="submission" date="2020-09" db="EMBL/GenBank/DDBJ databases">
        <title>A novel bacterium of genus Paenibacillus, isolated from South China Sea.</title>
        <authorList>
            <person name="Huang H."/>
            <person name="Mo K."/>
            <person name="Hu Y."/>
        </authorList>
    </citation>
    <scope>NUCLEOTIDE SEQUENCE</scope>
    <source>
        <strain evidence="3">IB182363</strain>
    </source>
</reference>
<dbReference type="EMBL" id="JACXJA010000029">
    <property type="protein sequence ID" value="MBD2864451.1"/>
    <property type="molecule type" value="Genomic_DNA"/>
</dbReference>